<keyword evidence="5" id="KW-1185">Reference proteome</keyword>
<feature type="compositionally biased region" description="Low complexity" evidence="2">
    <location>
        <begin position="14"/>
        <end position="24"/>
    </location>
</feature>
<name>A0ABQ5C6J7_9ASTR</name>
<dbReference type="Proteomes" id="UP001151760">
    <property type="component" value="Unassembled WGS sequence"/>
</dbReference>
<keyword evidence="1" id="KW-0378">Hydrolase</keyword>
<feature type="compositionally biased region" description="Polar residues" evidence="2">
    <location>
        <begin position="274"/>
        <end position="285"/>
    </location>
</feature>
<proteinExistence type="predicted"/>
<evidence type="ECO:0000313" key="5">
    <source>
        <dbReference type="Proteomes" id="UP001151760"/>
    </source>
</evidence>
<dbReference type="Pfam" id="PF00665">
    <property type="entry name" value="rve"/>
    <property type="match status" value="1"/>
</dbReference>
<dbReference type="InterPro" id="IPR001584">
    <property type="entry name" value="Integrase_cat-core"/>
</dbReference>
<reference evidence="4" key="1">
    <citation type="journal article" date="2022" name="Int. J. Mol. Sci.">
        <title>Draft Genome of Tanacetum Coccineum: Genomic Comparison of Closely Related Tanacetum-Family Plants.</title>
        <authorList>
            <person name="Yamashiro T."/>
            <person name="Shiraishi A."/>
            <person name="Nakayama K."/>
            <person name="Satake H."/>
        </authorList>
    </citation>
    <scope>NUCLEOTIDE SEQUENCE</scope>
</reference>
<evidence type="ECO:0000256" key="1">
    <source>
        <dbReference type="ARBA" id="ARBA00022670"/>
    </source>
</evidence>
<accession>A0ABQ5C6J7</accession>
<dbReference type="Gene3D" id="3.30.420.10">
    <property type="entry name" value="Ribonuclease H-like superfamily/Ribonuclease H"/>
    <property type="match status" value="1"/>
</dbReference>
<reference evidence="4" key="2">
    <citation type="submission" date="2022-01" db="EMBL/GenBank/DDBJ databases">
        <authorList>
            <person name="Yamashiro T."/>
            <person name="Shiraishi A."/>
            <person name="Satake H."/>
            <person name="Nakayama K."/>
        </authorList>
    </citation>
    <scope>NUCLEOTIDE SEQUENCE</scope>
</reference>
<dbReference type="Pfam" id="PF22936">
    <property type="entry name" value="Pol_BBD"/>
    <property type="match status" value="1"/>
</dbReference>
<comment type="caution">
    <text evidence="4">The sequence shown here is derived from an EMBL/GenBank/DDBJ whole genome shotgun (WGS) entry which is preliminary data.</text>
</comment>
<protein>
    <submittedName>
        <fullName evidence="4">Retrovirus-related pol polyprotein from transposon TNT 1-94</fullName>
    </submittedName>
</protein>
<keyword evidence="1" id="KW-0645">Protease</keyword>
<dbReference type="PROSITE" id="PS50994">
    <property type="entry name" value="INTEGRASE"/>
    <property type="match status" value="1"/>
</dbReference>
<evidence type="ECO:0000256" key="2">
    <source>
        <dbReference type="SAM" id="MobiDB-lite"/>
    </source>
</evidence>
<evidence type="ECO:0000313" key="4">
    <source>
        <dbReference type="EMBL" id="GJT22174.1"/>
    </source>
</evidence>
<feature type="compositionally biased region" description="Low complexity" evidence="2">
    <location>
        <begin position="32"/>
        <end position="42"/>
    </location>
</feature>
<dbReference type="PANTHER" id="PTHR42648:SF32">
    <property type="entry name" value="RIBONUCLEASE H-LIKE DOMAIN, GAG-PRE-INTEGRASE DOMAIN PROTEIN-RELATED"/>
    <property type="match status" value="1"/>
</dbReference>
<sequence length="611" mass="68206">MFGTVQPILPPLETTTGSPSTSSSNCVDTIPTDNTNNTTTNNVAHEGPSNTRDTKIASLRLKFNVFKALEGEKVNGTFTRPKCLINDLKNNGITIPQAEVNATFVNSLPRKWLSMNQTQRANNSIKNNCLATLYGKYNYEEGLIDHIYDNSDVEEDLRSSSEFIADLNIEYHERALLANQKRFYKRSGRKIDAMSKGKSEKGLVVESFEWDEESVSSDDEGVTKVKAFMAIAEDEPAVGKGDARLDEISNLKKVIEKWTSSRVTLDQLLTEQAVESPSETVPKLTSDSKSECDNPEPLPSLPKLLEAEPKIKKVPDKRLAIKVIKKKAQPMTSSVLDLSLVKKIESSTKQLLLTLMEEVKAAVRKSLAMLKAQSSQGSSSRKAPMIPMPYIDYKYCGFNDHHSNECGYYPGCDICGLLKVDSGCSRHMTGVKQYLHRYLKESGPKVVFGDNSSGDTKGYGSVNYNGITFTRVAYVNVSNGSGIRDYPTSTSKTSRNLQDEYSRYTWVFFLKKKSDAADYIMSFIRKMENLNEVRVKELRSDNGTEFINHKLEEFCDEKGISQNFSSPCTPEQNGVAERRNITFIEAARTMLNSANILKQFLGEAVNTACYT</sequence>
<dbReference type="InterPro" id="IPR012337">
    <property type="entry name" value="RNaseH-like_sf"/>
</dbReference>
<dbReference type="InterPro" id="IPR039537">
    <property type="entry name" value="Retrotran_Ty1/copia-like"/>
</dbReference>
<evidence type="ECO:0000259" key="3">
    <source>
        <dbReference type="PROSITE" id="PS50994"/>
    </source>
</evidence>
<dbReference type="InterPro" id="IPR054722">
    <property type="entry name" value="PolX-like_BBD"/>
</dbReference>
<dbReference type="InterPro" id="IPR036397">
    <property type="entry name" value="RNaseH_sf"/>
</dbReference>
<feature type="region of interest" description="Disordered" evidence="2">
    <location>
        <begin position="1"/>
        <end position="51"/>
    </location>
</feature>
<dbReference type="SUPFAM" id="SSF53098">
    <property type="entry name" value="Ribonuclease H-like"/>
    <property type="match status" value="1"/>
</dbReference>
<organism evidence="4 5">
    <name type="scientific">Tanacetum coccineum</name>
    <dbReference type="NCBI Taxonomy" id="301880"/>
    <lineage>
        <taxon>Eukaryota</taxon>
        <taxon>Viridiplantae</taxon>
        <taxon>Streptophyta</taxon>
        <taxon>Embryophyta</taxon>
        <taxon>Tracheophyta</taxon>
        <taxon>Spermatophyta</taxon>
        <taxon>Magnoliopsida</taxon>
        <taxon>eudicotyledons</taxon>
        <taxon>Gunneridae</taxon>
        <taxon>Pentapetalae</taxon>
        <taxon>asterids</taxon>
        <taxon>campanulids</taxon>
        <taxon>Asterales</taxon>
        <taxon>Asteraceae</taxon>
        <taxon>Asteroideae</taxon>
        <taxon>Anthemideae</taxon>
        <taxon>Anthemidinae</taxon>
        <taxon>Tanacetum</taxon>
    </lineage>
</organism>
<gene>
    <name evidence="4" type="ORF">Tco_0892111</name>
</gene>
<feature type="domain" description="Integrase catalytic" evidence="3">
    <location>
        <begin position="440"/>
        <end position="611"/>
    </location>
</feature>
<feature type="region of interest" description="Disordered" evidence="2">
    <location>
        <begin position="274"/>
        <end position="302"/>
    </location>
</feature>
<dbReference type="EMBL" id="BQNB010013948">
    <property type="protein sequence ID" value="GJT22174.1"/>
    <property type="molecule type" value="Genomic_DNA"/>
</dbReference>
<dbReference type="PANTHER" id="PTHR42648">
    <property type="entry name" value="TRANSPOSASE, PUTATIVE-RELATED"/>
    <property type="match status" value="1"/>
</dbReference>